<keyword evidence="1" id="KW-0472">Membrane</keyword>
<feature type="transmembrane region" description="Helical" evidence="1">
    <location>
        <begin position="6"/>
        <end position="24"/>
    </location>
</feature>
<name>A0A3M7PR45_BRAPC</name>
<evidence type="ECO:0000313" key="2">
    <source>
        <dbReference type="EMBL" id="RNA01225.1"/>
    </source>
</evidence>
<feature type="transmembrane region" description="Helical" evidence="1">
    <location>
        <begin position="45"/>
        <end position="62"/>
    </location>
</feature>
<keyword evidence="1" id="KW-0812">Transmembrane</keyword>
<proteinExistence type="predicted"/>
<dbReference type="AlphaFoldDB" id="A0A3M7PR45"/>
<comment type="caution">
    <text evidence="2">The sequence shown here is derived from an EMBL/GenBank/DDBJ whole genome shotgun (WGS) entry which is preliminary data.</text>
</comment>
<reference evidence="2 3" key="1">
    <citation type="journal article" date="2018" name="Sci. Rep.">
        <title>Genomic signatures of local adaptation to the degree of environmental predictability in rotifers.</title>
        <authorList>
            <person name="Franch-Gras L."/>
            <person name="Hahn C."/>
            <person name="Garcia-Roger E.M."/>
            <person name="Carmona M.J."/>
            <person name="Serra M."/>
            <person name="Gomez A."/>
        </authorList>
    </citation>
    <scope>NUCLEOTIDE SEQUENCE [LARGE SCALE GENOMIC DNA]</scope>
    <source>
        <strain evidence="2">HYR1</strain>
    </source>
</reference>
<accession>A0A3M7PR45</accession>
<sequence length="157" mass="19112">MPFERVVTLVSGMLLIICPSFGLLKYKLIFFNIKFLYVHKLQINLIFTLSTLVIRHMIYHFWRIILPYSYVFKIAIKLRELISNTCVKYQIFKRPKRSKPKIIYINERKFFYRKGRRDPFKLIYALKSEKKTHKISLQKLCKFSFSFLIEDNFQKKL</sequence>
<dbReference type="EMBL" id="REGN01009405">
    <property type="protein sequence ID" value="RNA01225.1"/>
    <property type="molecule type" value="Genomic_DNA"/>
</dbReference>
<evidence type="ECO:0000313" key="3">
    <source>
        <dbReference type="Proteomes" id="UP000276133"/>
    </source>
</evidence>
<keyword evidence="3" id="KW-1185">Reference proteome</keyword>
<dbReference type="Proteomes" id="UP000276133">
    <property type="component" value="Unassembled WGS sequence"/>
</dbReference>
<evidence type="ECO:0000256" key="1">
    <source>
        <dbReference type="SAM" id="Phobius"/>
    </source>
</evidence>
<protein>
    <submittedName>
        <fullName evidence="2">Uncharacterized protein</fullName>
    </submittedName>
</protein>
<organism evidence="2 3">
    <name type="scientific">Brachionus plicatilis</name>
    <name type="common">Marine rotifer</name>
    <name type="synonym">Brachionus muelleri</name>
    <dbReference type="NCBI Taxonomy" id="10195"/>
    <lineage>
        <taxon>Eukaryota</taxon>
        <taxon>Metazoa</taxon>
        <taxon>Spiralia</taxon>
        <taxon>Gnathifera</taxon>
        <taxon>Rotifera</taxon>
        <taxon>Eurotatoria</taxon>
        <taxon>Monogononta</taxon>
        <taxon>Pseudotrocha</taxon>
        <taxon>Ploima</taxon>
        <taxon>Brachionidae</taxon>
        <taxon>Brachionus</taxon>
    </lineage>
</organism>
<gene>
    <name evidence="2" type="ORF">BpHYR1_027366</name>
</gene>
<keyword evidence="1" id="KW-1133">Transmembrane helix</keyword>